<gene>
    <name evidence="3" type="ORF">B0T19DRAFT_473634</name>
</gene>
<dbReference type="AlphaFoldDB" id="A0AAE0IX01"/>
<evidence type="ECO:0000313" key="4">
    <source>
        <dbReference type="Proteomes" id="UP001286456"/>
    </source>
</evidence>
<evidence type="ECO:0000256" key="1">
    <source>
        <dbReference type="SAM" id="MobiDB-lite"/>
    </source>
</evidence>
<comment type="caution">
    <text evidence="3">The sequence shown here is derived from an EMBL/GenBank/DDBJ whole genome shotgun (WGS) entry which is preliminary data.</text>
</comment>
<reference evidence="3" key="2">
    <citation type="submission" date="2023-06" db="EMBL/GenBank/DDBJ databases">
        <authorList>
            <consortium name="Lawrence Berkeley National Laboratory"/>
            <person name="Haridas S."/>
            <person name="Hensen N."/>
            <person name="Bonometti L."/>
            <person name="Westerberg I."/>
            <person name="Brannstrom I.O."/>
            <person name="Guillou S."/>
            <person name="Cros-Aarteil S."/>
            <person name="Calhoun S."/>
            <person name="Kuo A."/>
            <person name="Mondo S."/>
            <person name="Pangilinan J."/>
            <person name="Riley R."/>
            <person name="Labutti K."/>
            <person name="Andreopoulos B."/>
            <person name="Lipzen A."/>
            <person name="Chen C."/>
            <person name="Yanf M."/>
            <person name="Daum C."/>
            <person name="Ng V."/>
            <person name="Clum A."/>
            <person name="Steindorff A."/>
            <person name="Ohm R."/>
            <person name="Martin F."/>
            <person name="Silar P."/>
            <person name="Natvig D."/>
            <person name="Lalanne C."/>
            <person name="Gautier V."/>
            <person name="Ament-Velasquez S.L."/>
            <person name="Kruys A."/>
            <person name="Hutchinson M.I."/>
            <person name="Powell A.J."/>
            <person name="Barry K."/>
            <person name="Miller A.N."/>
            <person name="Grigoriev I.V."/>
            <person name="Debuchy R."/>
            <person name="Gladieux P."/>
            <person name="Thoren M.H."/>
            <person name="Johannesson H."/>
        </authorList>
    </citation>
    <scope>NUCLEOTIDE SEQUENCE</scope>
    <source>
        <strain evidence="3">SMH4131-1</strain>
    </source>
</reference>
<keyword evidence="2" id="KW-0812">Transmembrane</keyword>
<feature type="transmembrane region" description="Helical" evidence="2">
    <location>
        <begin position="59"/>
        <end position="79"/>
    </location>
</feature>
<feature type="transmembrane region" description="Helical" evidence="2">
    <location>
        <begin position="21"/>
        <end position="39"/>
    </location>
</feature>
<dbReference type="PANTHER" id="PTHR35043">
    <property type="entry name" value="TRANSCRIPTION FACTOR DOMAIN-CONTAINING PROTEIN"/>
    <property type="match status" value="1"/>
</dbReference>
<evidence type="ECO:0000256" key="2">
    <source>
        <dbReference type="SAM" id="Phobius"/>
    </source>
</evidence>
<keyword evidence="4" id="KW-1185">Reference proteome</keyword>
<protein>
    <submittedName>
        <fullName evidence="3">Uncharacterized protein</fullName>
    </submittedName>
</protein>
<feature type="compositionally biased region" description="Polar residues" evidence="1">
    <location>
        <begin position="230"/>
        <end position="245"/>
    </location>
</feature>
<sequence length="380" mass="42733">MDTAGFVGFVPEPNCGRGTVGILWSCVVTIILSTWTTLHNDISPPGSSRWRWTKSKLGSAIYCALFPEALAMVAIMLLVRARRLSASIRDFPGWSQFSHRQSFLVVQDGIYSKQSSEIRHNRIHRLLEPDALVRLVQTTGLGPEDMGFPTDDEIEDRSKKDWLLKSISISQTLWFVANVLSRVVQGFQVSLLEDLTIAYAFCGLIMLIAWFDCPQDIHQAFIVDFERGSENGTRNEPQVDQRQTPNPAPKQQDLIIKAIPTVPMILVTMLLFGVFCGIHLAAWNYPFPSDGPGSAWTWRSCALATFILGFPSSSYLIMAVDDHVPEPSSLPRIKRLAVLLIMFLYVAIRLFTVFLSLYAFKNAPMGIYTKPSWTAYWAHL</sequence>
<keyword evidence="2" id="KW-0472">Membrane</keyword>
<feature type="region of interest" description="Disordered" evidence="1">
    <location>
        <begin position="229"/>
        <end position="249"/>
    </location>
</feature>
<feature type="transmembrane region" description="Helical" evidence="2">
    <location>
        <begin position="196"/>
        <end position="213"/>
    </location>
</feature>
<dbReference type="Proteomes" id="UP001286456">
    <property type="component" value="Unassembled WGS sequence"/>
</dbReference>
<reference evidence="3" key="1">
    <citation type="journal article" date="2023" name="Mol. Phylogenet. Evol.">
        <title>Genome-scale phylogeny and comparative genomics of the fungal order Sordariales.</title>
        <authorList>
            <person name="Hensen N."/>
            <person name="Bonometti L."/>
            <person name="Westerberg I."/>
            <person name="Brannstrom I.O."/>
            <person name="Guillou S."/>
            <person name="Cros-Aarteil S."/>
            <person name="Calhoun S."/>
            <person name="Haridas S."/>
            <person name="Kuo A."/>
            <person name="Mondo S."/>
            <person name="Pangilinan J."/>
            <person name="Riley R."/>
            <person name="LaButti K."/>
            <person name="Andreopoulos B."/>
            <person name="Lipzen A."/>
            <person name="Chen C."/>
            <person name="Yan M."/>
            <person name="Daum C."/>
            <person name="Ng V."/>
            <person name="Clum A."/>
            <person name="Steindorff A."/>
            <person name="Ohm R.A."/>
            <person name="Martin F."/>
            <person name="Silar P."/>
            <person name="Natvig D.O."/>
            <person name="Lalanne C."/>
            <person name="Gautier V."/>
            <person name="Ament-Velasquez S.L."/>
            <person name="Kruys A."/>
            <person name="Hutchinson M.I."/>
            <person name="Powell A.J."/>
            <person name="Barry K."/>
            <person name="Miller A.N."/>
            <person name="Grigoriev I.V."/>
            <person name="Debuchy R."/>
            <person name="Gladieux P."/>
            <person name="Hiltunen Thoren M."/>
            <person name="Johannesson H."/>
        </authorList>
    </citation>
    <scope>NUCLEOTIDE SEQUENCE</scope>
    <source>
        <strain evidence="3">SMH4131-1</strain>
    </source>
</reference>
<evidence type="ECO:0000313" key="3">
    <source>
        <dbReference type="EMBL" id="KAK3332843.1"/>
    </source>
</evidence>
<feature type="transmembrane region" description="Helical" evidence="2">
    <location>
        <begin position="264"/>
        <end position="285"/>
    </location>
</feature>
<feature type="transmembrane region" description="Helical" evidence="2">
    <location>
        <begin position="338"/>
        <end position="360"/>
    </location>
</feature>
<dbReference type="PANTHER" id="PTHR35043:SF7">
    <property type="entry name" value="TRANSCRIPTION FACTOR DOMAIN-CONTAINING PROTEIN"/>
    <property type="match status" value="1"/>
</dbReference>
<organism evidence="3 4">
    <name type="scientific">Cercophora scortea</name>
    <dbReference type="NCBI Taxonomy" id="314031"/>
    <lineage>
        <taxon>Eukaryota</taxon>
        <taxon>Fungi</taxon>
        <taxon>Dikarya</taxon>
        <taxon>Ascomycota</taxon>
        <taxon>Pezizomycotina</taxon>
        <taxon>Sordariomycetes</taxon>
        <taxon>Sordariomycetidae</taxon>
        <taxon>Sordariales</taxon>
        <taxon>Lasiosphaeriaceae</taxon>
        <taxon>Cercophora</taxon>
    </lineage>
</organism>
<dbReference type="EMBL" id="JAUEPO010000002">
    <property type="protein sequence ID" value="KAK3332843.1"/>
    <property type="molecule type" value="Genomic_DNA"/>
</dbReference>
<name>A0AAE0IX01_9PEZI</name>
<keyword evidence="2" id="KW-1133">Transmembrane helix</keyword>
<feature type="transmembrane region" description="Helical" evidence="2">
    <location>
        <begin position="297"/>
        <end position="317"/>
    </location>
</feature>
<accession>A0AAE0IX01</accession>
<proteinExistence type="predicted"/>